<feature type="domain" description="2-C-methyl-D-erythritol 2,4-cyclodiphosphate synthase" evidence="3">
    <location>
        <begin position="1"/>
        <end position="152"/>
    </location>
</feature>
<keyword evidence="5" id="KW-1185">Reference proteome</keyword>
<dbReference type="InterPro" id="IPR003526">
    <property type="entry name" value="MECDP_synthase"/>
</dbReference>
<comment type="caution">
    <text evidence="1">Lacks conserved residue(s) required for the propagation of feature annotation.</text>
</comment>
<evidence type="ECO:0000256" key="2">
    <source>
        <dbReference type="RuleBase" id="RU004395"/>
    </source>
</evidence>
<feature type="binding site" evidence="1">
    <location>
        <position position="43"/>
    </location>
    <ligand>
        <name>a divalent metal cation</name>
        <dbReference type="ChEBI" id="CHEBI:60240"/>
    </ligand>
</feature>
<dbReference type="SUPFAM" id="SSF69765">
    <property type="entry name" value="IpsF-like"/>
    <property type="match status" value="1"/>
</dbReference>
<dbReference type="GO" id="GO:0008685">
    <property type="term" value="F:2-C-methyl-D-erythritol 2,4-cyclodiphosphate synthase activity"/>
    <property type="evidence" value="ECO:0007669"/>
    <property type="project" value="UniProtKB-EC"/>
</dbReference>
<protein>
    <recommendedName>
        <fullName evidence="1 2">2-C-methyl-D-erythritol 2,4-cyclodiphosphate synthase</fullName>
        <shortName evidence="1">MECDP-synthase</shortName>
        <shortName evidence="1">MECPP-synthase</shortName>
        <shortName evidence="1">MECPS</shortName>
        <ecNumber evidence="1 2">4.6.1.12</ecNumber>
    </recommendedName>
</protein>
<feature type="binding site" evidence="1">
    <location>
        <begin position="130"/>
        <end position="133"/>
    </location>
    <ligand>
        <name>4-CDP-2-C-methyl-D-erythritol 2-phosphate</name>
        <dbReference type="ChEBI" id="CHEBI:57919"/>
    </ligand>
</feature>
<keyword evidence="1 2" id="KW-0414">Isoprene biosynthesis</keyword>
<feature type="binding site" evidence="1">
    <location>
        <position position="140"/>
    </location>
    <ligand>
        <name>4-CDP-2-C-methyl-D-erythritol 2-phosphate</name>
        <dbReference type="ChEBI" id="CHEBI:57919"/>
    </ligand>
</feature>
<name>A0ABT9PL34_9ACTO</name>
<evidence type="ECO:0000256" key="1">
    <source>
        <dbReference type="HAMAP-Rule" id="MF_00107"/>
    </source>
</evidence>
<feature type="binding site" evidence="1">
    <location>
        <begin position="8"/>
        <end position="10"/>
    </location>
    <ligand>
        <name>4-CDP-2-C-methyl-D-erythritol 2-phosphate</name>
        <dbReference type="ChEBI" id="CHEBI:57919"/>
    </ligand>
</feature>
<comment type="cofactor">
    <cofactor evidence="1">
        <name>a divalent metal cation</name>
        <dbReference type="ChEBI" id="CHEBI:60240"/>
    </cofactor>
    <text evidence="1">Binds 1 divalent metal cation per subunit.</text>
</comment>
<feature type="binding site" evidence="1">
    <location>
        <position position="137"/>
    </location>
    <ligand>
        <name>4-CDP-2-C-methyl-D-erythritol 2-phosphate</name>
        <dbReference type="ChEBI" id="CHEBI:57919"/>
    </ligand>
</feature>
<evidence type="ECO:0000313" key="4">
    <source>
        <dbReference type="EMBL" id="MDP9833403.1"/>
    </source>
</evidence>
<dbReference type="NCBIfam" id="TIGR00151">
    <property type="entry name" value="ispF"/>
    <property type="match status" value="1"/>
</dbReference>
<comment type="caution">
    <text evidence="4">The sequence shown here is derived from an EMBL/GenBank/DDBJ whole genome shotgun (WGS) entry which is preliminary data.</text>
</comment>
<dbReference type="EC" id="4.6.1.12" evidence="1 2"/>
<feature type="site" description="Transition state stabilizer" evidence="1">
    <location>
        <position position="131"/>
    </location>
</feature>
<accession>A0ABT9PL34</accession>
<comment type="function">
    <text evidence="1">Involved in the biosynthesis of isopentenyl diphosphate (IPP) and dimethylallyl diphosphate (DMAPP), two major building blocks of isoprenoid compounds. Catalyzes the conversion of 4-diphosphocytidyl-2-C-methyl-D-erythritol 2-phosphate (CDP-ME2P) to 2-C-methyl-D-erythritol 2,4-cyclodiphosphate (ME-CPP) with a corresponding release of cytidine 5-monophosphate (CMP).</text>
</comment>
<feature type="site" description="Transition state stabilizer" evidence="1">
    <location>
        <position position="35"/>
    </location>
</feature>
<dbReference type="Proteomes" id="UP001230145">
    <property type="component" value="Unassembled WGS sequence"/>
</dbReference>
<comment type="similarity">
    <text evidence="1 2">Belongs to the IspF family.</text>
</comment>
<sequence length="155" mass="16170">MRVATAFDAHRFADDDTPLYLACLRWDGERGLEGHSDGDVAAHAACDAILMASGVGELGTVFGTDRPEWAGASGEALLAESVRLVREAGWRIENVSVQIIGQRPRFAPRKVEAEAAMSAALGAPATVSATTSDRMGFTGRGEGLAAIATALVSRA</sequence>
<feature type="binding site" evidence="1">
    <location>
        <position position="8"/>
    </location>
    <ligand>
        <name>a divalent metal cation</name>
        <dbReference type="ChEBI" id="CHEBI:60240"/>
    </ligand>
</feature>
<dbReference type="EMBL" id="JAUSQL010000001">
    <property type="protein sequence ID" value="MDP9833403.1"/>
    <property type="molecule type" value="Genomic_DNA"/>
</dbReference>
<evidence type="ECO:0000259" key="3">
    <source>
        <dbReference type="Pfam" id="PF02542"/>
    </source>
</evidence>
<keyword evidence="1" id="KW-0479">Metal-binding</keyword>
<comment type="subunit">
    <text evidence="1">Homotrimer.</text>
</comment>
<comment type="pathway">
    <text evidence="1">Isoprenoid biosynthesis; isopentenyl diphosphate biosynthesis via DXP pathway; isopentenyl diphosphate from 1-deoxy-D-xylulose 5-phosphate: step 4/6.</text>
</comment>
<dbReference type="CDD" id="cd00554">
    <property type="entry name" value="MECDP_synthase"/>
    <property type="match status" value="1"/>
</dbReference>
<reference evidence="4 5" key="1">
    <citation type="submission" date="2023-07" db="EMBL/GenBank/DDBJ databases">
        <title>Sequencing the genomes of 1000 actinobacteria strains.</title>
        <authorList>
            <person name="Klenk H.-P."/>
        </authorList>
    </citation>
    <scope>NUCLEOTIDE SEQUENCE [LARGE SCALE GENOMIC DNA]</scope>
    <source>
        <strain evidence="4 5">DSM 19515</strain>
    </source>
</reference>
<dbReference type="PANTHER" id="PTHR43181">
    <property type="entry name" value="2-C-METHYL-D-ERYTHRITOL 2,4-CYCLODIPHOSPHATE SYNTHASE, CHLOROPLASTIC"/>
    <property type="match status" value="1"/>
</dbReference>
<evidence type="ECO:0000313" key="5">
    <source>
        <dbReference type="Proteomes" id="UP001230145"/>
    </source>
</evidence>
<dbReference type="PANTHER" id="PTHR43181:SF1">
    <property type="entry name" value="2-C-METHYL-D-ERYTHRITOL 2,4-CYCLODIPHOSPHATE SYNTHASE, CHLOROPLASTIC"/>
    <property type="match status" value="1"/>
</dbReference>
<feature type="binding site" evidence="1">
    <location>
        <begin position="35"/>
        <end position="36"/>
    </location>
    <ligand>
        <name>4-CDP-2-C-methyl-D-erythritol 2-phosphate</name>
        <dbReference type="ChEBI" id="CHEBI:57919"/>
    </ligand>
</feature>
<feature type="binding site" evidence="1">
    <location>
        <position position="10"/>
    </location>
    <ligand>
        <name>a divalent metal cation</name>
        <dbReference type="ChEBI" id="CHEBI:60240"/>
    </ligand>
</feature>
<feature type="binding site" evidence="1">
    <location>
        <begin position="57"/>
        <end position="59"/>
    </location>
    <ligand>
        <name>4-CDP-2-C-methyl-D-erythritol 2-phosphate</name>
        <dbReference type="ChEBI" id="CHEBI:57919"/>
    </ligand>
</feature>
<dbReference type="Gene3D" id="3.30.1330.50">
    <property type="entry name" value="2-C-methyl-D-erythritol 2,4-cyclodiphosphate synthase"/>
    <property type="match status" value="1"/>
</dbReference>
<dbReference type="InterPro" id="IPR036571">
    <property type="entry name" value="MECDP_synthase_sf"/>
</dbReference>
<dbReference type="RefSeq" id="WP_307635367.1">
    <property type="nucleotide sequence ID" value="NZ_JAUSQL010000001.1"/>
</dbReference>
<proteinExistence type="inferred from homology"/>
<comment type="catalytic activity">
    <reaction evidence="1 2">
        <text>4-CDP-2-C-methyl-D-erythritol 2-phosphate = 2-C-methyl-D-erythritol 2,4-cyclic diphosphate + CMP</text>
        <dbReference type="Rhea" id="RHEA:23864"/>
        <dbReference type="ChEBI" id="CHEBI:57919"/>
        <dbReference type="ChEBI" id="CHEBI:58483"/>
        <dbReference type="ChEBI" id="CHEBI:60377"/>
        <dbReference type="EC" id="4.6.1.12"/>
    </reaction>
</comment>
<dbReference type="Pfam" id="PF02542">
    <property type="entry name" value="YgbB"/>
    <property type="match status" value="1"/>
</dbReference>
<keyword evidence="1 2" id="KW-0456">Lyase</keyword>
<organism evidence="4 5">
    <name type="scientific">Trueperella abortisuis</name>
    <dbReference type="NCBI Taxonomy" id="445930"/>
    <lineage>
        <taxon>Bacteria</taxon>
        <taxon>Bacillati</taxon>
        <taxon>Actinomycetota</taxon>
        <taxon>Actinomycetes</taxon>
        <taxon>Actinomycetales</taxon>
        <taxon>Actinomycetaceae</taxon>
        <taxon>Trueperella</taxon>
    </lineage>
</organism>
<dbReference type="HAMAP" id="MF_00107">
    <property type="entry name" value="IspF"/>
    <property type="match status" value="1"/>
</dbReference>
<gene>
    <name evidence="1" type="primary">ispF</name>
    <name evidence="4" type="ORF">J2S45_002082</name>
</gene>